<dbReference type="EMBL" id="JAXUIC010000002">
    <property type="protein sequence ID" value="KAK4602363.1"/>
    <property type="molecule type" value="Genomic_DNA"/>
</dbReference>
<sequence length="47" mass="5299">MVETCRSFMHFPLLPLSQSATVRSLNAVSSFGSCKQAWYYRCLGLDP</sequence>
<keyword evidence="2" id="KW-1185">Reference proteome</keyword>
<reference evidence="1 2" key="1">
    <citation type="journal article" date="2023" name="G3 (Bethesda)">
        <title>A haplotype-resolved chromosome-scale genome for Quercus rubra L. provides insights into the genetics of adaptive traits for red oak species.</title>
        <authorList>
            <person name="Kapoor B."/>
            <person name="Jenkins J."/>
            <person name="Schmutz J."/>
            <person name="Zhebentyayeva T."/>
            <person name="Kuelheim C."/>
            <person name="Coggeshall M."/>
            <person name="Heim C."/>
            <person name="Lasky J.R."/>
            <person name="Leites L."/>
            <person name="Islam-Faridi N."/>
            <person name="Romero-Severson J."/>
            <person name="DeLeo V.L."/>
            <person name="Lucas S.M."/>
            <person name="Lazic D."/>
            <person name="Gailing O."/>
            <person name="Carlson J."/>
            <person name="Staton M."/>
        </authorList>
    </citation>
    <scope>NUCLEOTIDE SEQUENCE [LARGE SCALE GENOMIC DNA]</scope>
    <source>
        <strain evidence="1">Pseudo-F2</strain>
    </source>
</reference>
<name>A0AAN7J1R6_QUERU</name>
<dbReference type="Proteomes" id="UP001324115">
    <property type="component" value="Unassembled WGS sequence"/>
</dbReference>
<comment type="caution">
    <text evidence="1">The sequence shown here is derived from an EMBL/GenBank/DDBJ whole genome shotgun (WGS) entry which is preliminary data.</text>
</comment>
<protein>
    <submittedName>
        <fullName evidence="1">Uncharacterized protein</fullName>
    </submittedName>
</protein>
<evidence type="ECO:0000313" key="2">
    <source>
        <dbReference type="Proteomes" id="UP001324115"/>
    </source>
</evidence>
<organism evidence="1 2">
    <name type="scientific">Quercus rubra</name>
    <name type="common">Northern red oak</name>
    <name type="synonym">Quercus borealis</name>
    <dbReference type="NCBI Taxonomy" id="3512"/>
    <lineage>
        <taxon>Eukaryota</taxon>
        <taxon>Viridiplantae</taxon>
        <taxon>Streptophyta</taxon>
        <taxon>Embryophyta</taxon>
        <taxon>Tracheophyta</taxon>
        <taxon>Spermatophyta</taxon>
        <taxon>Magnoliopsida</taxon>
        <taxon>eudicotyledons</taxon>
        <taxon>Gunneridae</taxon>
        <taxon>Pentapetalae</taxon>
        <taxon>rosids</taxon>
        <taxon>fabids</taxon>
        <taxon>Fagales</taxon>
        <taxon>Fagaceae</taxon>
        <taxon>Quercus</taxon>
    </lineage>
</organism>
<dbReference type="PROSITE" id="PS51257">
    <property type="entry name" value="PROKAR_LIPOPROTEIN"/>
    <property type="match status" value="1"/>
</dbReference>
<proteinExistence type="predicted"/>
<evidence type="ECO:0000313" key="1">
    <source>
        <dbReference type="EMBL" id="KAK4602363.1"/>
    </source>
</evidence>
<accession>A0AAN7J1R6</accession>
<gene>
    <name evidence="1" type="ORF">RGQ29_011418</name>
</gene>
<dbReference type="AlphaFoldDB" id="A0AAN7J1R6"/>